<evidence type="ECO:0008006" key="4">
    <source>
        <dbReference type="Google" id="ProtNLM"/>
    </source>
</evidence>
<dbReference type="AlphaFoldDB" id="A0A855X155"/>
<dbReference type="Proteomes" id="UP000250918">
    <property type="component" value="Unassembled WGS sequence"/>
</dbReference>
<gene>
    <name evidence="2" type="ORF">C3F09_06320</name>
</gene>
<keyword evidence="1" id="KW-0472">Membrane</keyword>
<feature type="transmembrane region" description="Helical" evidence="1">
    <location>
        <begin position="75"/>
        <end position="98"/>
    </location>
</feature>
<proteinExistence type="predicted"/>
<feature type="non-terminal residue" evidence="2">
    <location>
        <position position="340"/>
    </location>
</feature>
<name>A0A855X155_9BACT</name>
<accession>A0A855X155</accession>
<reference evidence="2 3" key="1">
    <citation type="journal article" date="2018" name="ISME J.">
        <title>A methanotrophic archaeon couples anaerobic oxidation of methane to Fe(III) reduction.</title>
        <authorList>
            <person name="Cai C."/>
            <person name="Leu A.O."/>
            <person name="Xie G.J."/>
            <person name="Guo J."/>
            <person name="Feng Y."/>
            <person name="Zhao J.X."/>
            <person name="Tyson G.W."/>
            <person name="Yuan Z."/>
            <person name="Hu S."/>
        </authorList>
    </citation>
    <scope>NUCLEOTIDE SEQUENCE [LARGE SCALE GENOMIC DNA]</scope>
    <source>
        <strain evidence="2">FeB_12</strain>
    </source>
</reference>
<feature type="transmembrane region" description="Helical" evidence="1">
    <location>
        <begin position="42"/>
        <end position="63"/>
    </location>
</feature>
<feature type="transmembrane region" description="Helical" evidence="1">
    <location>
        <begin position="181"/>
        <end position="198"/>
    </location>
</feature>
<evidence type="ECO:0000313" key="2">
    <source>
        <dbReference type="EMBL" id="PWB72682.1"/>
    </source>
</evidence>
<keyword evidence="1" id="KW-1133">Transmembrane helix</keyword>
<evidence type="ECO:0000313" key="3">
    <source>
        <dbReference type="Proteomes" id="UP000250918"/>
    </source>
</evidence>
<keyword evidence="1" id="KW-0812">Transmembrane</keyword>
<dbReference type="EMBL" id="PQAP01000079">
    <property type="protein sequence ID" value="PWB72682.1"/>
    <property type="molecule type" value="Genomic_DNA"/>
</dbReference>
<protein>
    <recommendedName>
        <fullName evidence="4">EpsG family protein</fullName>
    </recommendedName>
</protein>
<feature type="transmembrane region" description="Helical" evidence="1">
    <location>
        <begin position="149"/>
        <end position="169"/>
    </location>
</feature>
<feature type="transmembrane region" description="Helical" evidence="1">
    <location>
        <begin position="204"/>
        <end position="222"/>
    </location>
</feature>
<feature type="transmembrane region" description="Helical" evidence="1">
    <location>
        <begin position="229"/>
        <end position="259"/>
    </location>
</feature>
<sequence>MTDRSGSSRTGIIVLYLVLLAGFFAASFFTDIRIWGISTWGYFPLWGRLVLLGIGLACIPLALKVGRDELSDSRATTRTWVLATIGAAVVAGVCFWVFRGQTHFLGDGYVNLALLAAKAPYVVNRDFGEMQAHLQLASMLGGNNKENVLLSYQILSVTAGILFLVLVAWTARRLFERSRDAVLFTLLVMLSGQVLLFFGYVENYSLFVLSVGGFTCFGLLSARGMLPRWTILIPLICAIGCHIFGLILLVPAAYLLLAGGRIERRFAESSFALKVVMILASVALAATGLWLATDYSMFLRVSLLSFTETRFTVQGYTLVSPDHLADLGNFLLLLIPGLPL</sequence>
<evidence type="ECO:0000256" key="1">
    <source>
        <dbReference type="SAM" id="Phobius"/>
    </source>
</evidence>
<comment type="caution">
    <text evidence="2">The sequence shown here is derived from an EMBL/GenBank/DDBJ whole genome shotgun (WGS) entry which is preliminary data.</text>
</comment>
<feature type="transmembrane region" description="Helical" evidence="1">
    <location>
        <begin position="12"/>
        <end position="30"/>
    </location>
</feature>
<organism evidence="2 3">
    <name type="scientific">candidate division GN15 bacterium</name>
    <dbReference type="NCBI Taxonomy" id="2072418"/>
    <lineage>
        <taxon>Bacteria</taxon>
        <taxon>candidate division GN15</taxon>
    </lineage>
</organism>
<feature type="transmembrane region" description="Helical" evidence="1">
    <location>
        <begin position="271"/>
        <end position="292"/>
    </location>
</feature>